<feature type="signal peptide" evidence="1">
    <location>
        <begin position="1"/>
        <end position="20"/>
    </location>
</feature>
<name>A0A3P6T321_CYLGO</name>
<keyword evidence="1" id="KW-0732">Signal</keyword>
<dbReference type="AlphaFoldDB" id="A0A3P6T321"/>
<protein>
    <submittedName>
        <fullName evidence="2">Uncharacterized protein</fullName>
    </submittedName>
</protein>
<gene>
    <name evidence="2" type="ORF">CGOC_LOCUS4767</name>
</gene>
<reference evidence="2 3" key="1">
    <citation type="submission" date="2018-11" db="EMBL/GenBank/DDBJ databases">
        <authorList>
            <consortium name="Pathogen Informatics"/>
        </authorList>
    </citation>
    <scope>NUCLEOTIDE SEQUENCE [LARGE SCALE GENOMIC DNA]</scope>
</reference>
<accession>A0A3P6T321</accession>
<evidence type="ECO:0000313" key="2">
    <source>
        <dbReference type="EMBL" id="VDK59731.1"/>
    </source>
</evidence>
<keyword evidence="3" id="KW-1185">Reference proteome</keyword>
<dbReference type="EMBL" id="UYRV01013624">
    <property type="protein sequence ID" value="VDK59731.1"/>
    <property type="molecule type" value="Genomic_DNA"/>
</dbReference>
<evidence type="ECO:0000313" key="3">
    <source>
        <dbReference type="Proteomes" id="UP000271889"/>
    </source>
</evidence>
<evidence type="ECO:0000256" key="1">
    <source>
        <dbReference type="SAM" id="SignalP"/>
    </source>
</evidence>
<sequence>MGVRLAIYLTLALFISFAFAGDGGDCGEEENPKRKFQRLKLAEMIHVITVGHTALTVFAQMCDHSFVVTIRTVN</sequence>
<dbReference type="Proteomes" id="UP000271889">
    <property type="component" value="Unassembled WGS sequence"/>
</dbReference>
<proteinExistence type="predicted"/>
<organism evidence="2 3">
    <name type="scientific">Cylicostephanus goldi</name>
    <name type="common">Nematode worm</name>
    <dbReference type="NCBI Taxonomy" id="71465"/>
    <lineage>
        <taxon>Eukaryota</taxon>
        <taxon>Metazoa</taxon>
        <taxon>Ecdysozoa</taxon>
        <taxon>Nematoda</taxon>
        <taxon>Chromadorea</taxon>
        <taxon>Rhabditida</taxon>
        <taxon>Rhabditina</taxon>
        <taxon>Rhabditomorpha</taxon>
        <taxon>Strongyloidea</taxon>
        <taxon>Strongylidae</taxon>
        <taxon>Cylicostephanus</taxon>
    </lineage>
</organism>
<feature type="chain" id="PRO_5018151457" evidence="1">
    <location>
        <begin position="21"/>
        <end position="74"/>
    </location>
</feature>